<name>A0A1C6VVX2_9ACTN</name>
<dbReference type="SUPFAM" id="SSF48208">
    <property type="entry name" value="Six-hairpin glycosidases"/>
    <property type="match status" value="1"/>
</dbReference>
<dbReference type="PANTHER" id="PTHR31616:SF0">
    <property type="entry name" value="GLUCAN 1,4-ALPHA-GLUCOSIDASE"/>
    <property type="match status" value="1"/>
</dbReference>
<dbReference type="GO" id="GO:0005975">
    <property type="term" value="P:carbohydrate metabolic process"/>
    <property type="evidence" value="ECO:0007669"/>
    <property type="project" value="InterPro"/>
</dbReference>
<organism evidence="3 4">
    <name type="scientific">Micromonospora chersina</name>
    <dbReference type="NCBI Taxonomy" id="47854"/>
    <lineage>
        <taxon>Bacteria</taxon>
        <taxon>Bacillati</taxon>
        <taxon>Actinomycetota</taxon>
        <taxon>Actinomycetes</taxon>
        <taxon>Micromonosporales</taxon>
        <taxon>Micromonosporaceae</taxon>
        <taxon>Micromonospora</taxon>
    </lineage>
</organism>
<protein>
    <submittedName>
        <fullName evidence="3">Glucoamylase (Glucan-1,4-alpha-glucosidase), GH15 family</fullName>
    </submittedName>
</protein>
<reference evidence="4" key="1">
    <citation type="submission" date="2016-06" db="EMBL/GenBank/DDBJ databases">
        <authorList>
            <person name="Varghese N."/>
            <person name="Submissions Spin"/>
        </authorList>
    </citation>
    <scope>NUCLEOTIDE SEQUENCE [LARGE SCALE GENOMIC DNA]</scope>
    <source>
        <strain evidence="4">DSM 44151</strain>
    </source>
</reference>
<dbReference type="GO" id="GO:0004553">
    <property type="term" value="F:hydrolase activity, hydrolyzing O-glycosyl compounds"/>
    <property type="evidence" value="ECO:0007669"/>
    <property type="project" value="TreeGrafter"/>
</dbReference>
<evidence type="ECO:0000259" key="2">
    <source>
        <dbReference type="Pfam" id="PF19291"/>
    </source>
</evidence>
<dbReference type="STRING" id="47854.GA0070603_5555"/>
<dbReference type="GeneID" id="43282169"/>
<dbReference type="Pfam" id="PF19291">
    <property type="entry name" value="TREH_N"/>
    <property type="match status" value="1"/>
</dbReference>
<dbReference type="AlphaFoldDB" id="A0A1C6VVX2"/>
<dbReference type="RefSeq" id="WP_091319756.1">
    <property type="nucleotide sequence ID" value="NZ_FMIB01000002.1"/>
</dbReference>
<dbReference type="InterPro" id="IPR045582">
    <property type="entry name" value="Trehalase-like_N"/>
</dbReference>
<dbReference type="OrthoDB" id="3902805at2"/>
<dbReference type="InterPro" id="IPR008928">
    <property type="entry name" value="6-hairpin_glycosidase_sf"/>
</dbReference>
<keyword evidence="4" id="KW-1185">Reference proteome</keyword>
<dbReference type="Gene3D" id="1.50.10.10">
    <property type="match status" value="1"/>
</dbReference>
<dbReference type="Proteomes" id="UP000198605">
    <property type="component" value="Unassembled WGS sequence"/>
</dbReference>
<dbReference type="EMBL" id="FMIB01000002">
    <property type="protein sequence ID" value="SCL70501.1"/>
    <property type="molecule type" value="Genomic_DNA"/>
</dbReference>
<dbReference type="Pfam" id="PF00723">
    <property type="entry name" value="Glyco_hydro_15"/>
    <property type="match status" value="1"/>
</dbReference>
<evidence type="ECO:0000313" key="3">
    <source>
        <dbReference type="EMBL" id="SCL70501.1"/>
    </source>
</evidence>
<dbReference type="InterPro" id="IPR011613">
    <property type="entry name" value="GH15-like"/>
</dbReference>
<accession>A0A1C6VVX2</accession>
<evidence type="ECO:0000259" key="1">
    <source>
        <dbReference type="Pfam" id="PF00723"/>
    </source>
</evidence>
<dbReference type="InterPro" id="IPR012341">
    <property type="entry name" value="6hp_glycosidase-like_sf"/>
</dbReference>
<gene>
    <name evidence="3" type="ORF">GA0070603_5555</name>
</gene>
<feature type="domain" description="Trehalase-like N-terminal" evidence="2">
    <location>
        <begin position="6"/>
        <end position="153"/>
    </location>
</feature>
<evidence type="ECO:0000313" key="4">
    <source>
        <dbReference type="Proteomes" id="UP000198605"/>
    </source>
</evidence>
<feature type="domain" description="GH15-like" evidence="1">
    <location>
        <begin position="234"/>
        <end position="599"/>
    </location>
</feature>
<dbReference type="PANTHER" id="PTHR31616">
    <property type="entry name" value="TREHALASE"/>
    <property type="match status" value="1"/>
</dbReference>
<proteinExistence type="predicted"/>
<sequence length="616" mass="70105">MDDGYPAIEDHGLIGDLQTAALVTCDGTIDWFCAPRFDSPSIFASLLDRERGGFFRICPDETTYVTKQLYLPGTPILITRFISADGVAEVQDFMPVTGEKATEVHRLVRIVTMVRGSMRFRLECRPRFDYARERPRLERHRNGYVFRGSSASLTFNPVQPVRRLIAEEDMHLEDGDLIGFGTLNEGDTGGVVLETNSDMEPRAVPLEEVQGMFEWTRDYWRRWVERSRYTGRWREMVERSAITLKLMTYAPTGAMIAAPTAALPELVGGTRNWDYRYTWVRDTSFSVHALLGLGFTEEVGRYMDWLDERIREAGDHQAPLKIMYRVDGSSDLHEEILDHLEGYRGSRPVRIGNGAADQLQLDIHGEALFAMHVADEQGIRVSHQVWKSTVRLVDWLCHNWDQPDAGIWESRHHPRDYTFGRVMSWVALDRAIRLAGRTGRPGDIGCWTTQRNLIYDQVMARGYHRGRGSFVQAYGENVLDAALLSMPAVGFVTPSDPMWCRTLDAIERELVSDSLVHRYDPVHSPDGLPGHEGTFNMCTFWYAEALARSGRLDDARLTFEKMFTFSNHLGLYAEEIASTGEQIGNYPQAFSHLALINTALALNELLDVEAEARRRR</sequence>